<evidence type="ECO:0000259" key="1">
    <source>
        <dbReference type="PROSITE" id="PS50943"/>
    </source>
</evidence>
<dbReference type="CDD" id="cd00093">
    <property type="entry name" value="HTH_XRE"/>
    <property type="match status" value="1"/>
</dbReference>
<organism evidence="2 3">
    <name type="scientific">Lentzea tibetensis</name>
    <dbReference type="NCBI Taxonomy" id="2591470"/>
    <lineage>
        <taxon>Bacteria</taxon>
        <taxon>Bacillati</taxon>
        <taxon>Actinomycetota</taxon>
        <taxon>Actinomycetes</taxon>
        <taxon>Pseudonocardiales</taxon>
        <taxon>Pseudonocardiaceae</taxon>
        <taxon>Lentzea</taxon>
    </lineage>
</organism>
<dbReference type="OrthoDB" id="72638at2"/>
<sequence>MVGLVATRKWGVAEVQDREIKLGATLAHLIDSRGYSRNRRPILDAVGVSAAALSQYTRDQARPSLQKLLALAEFFGVTLDYLVYGEPMGAIPDHGPLARYVNHALGEIQTKASRHSAQVVRLGRLIADQIDATARQLGSVAGEGLVLDDEVYRLERYCVSADIMPLNLAFNVISMDDGDAAPGQFLQVVAENLQKGCTYRFLLTGAEEEQRDVVGRFRVLLGAHNVSDHVNQNCAFRWTDQPVLAGAALYRLDLESLKQDEPLLYEQFSAYLDDDGQLGYLVRPNNESNFDMLMSSARVEPARQAFEALWATAGRL</sequence>
<feature type="domain" description="HTH cro/C1-type" evidence="1">
    <location>
        <begin position="44"/>
        <end position="82"/>
    </location>
</feature>
<dbReference type="SUPFAM" id="SSF47413">
    <property type="entry name" value="lambda repressor-like DNA-binding domains"/>
    <property type="match status" value="1"/>
</dbReference>
<evidence type="ECO:0000313" key="3">
    <source>
        <dbReference type="Proteomes" id="UP000316639"/>
    </source>
</evidence>
<comment type="caution">
    <text evidence="2">The sequence shown here is derived from an EMBL/GenBank/DDBJ whole genome shotgun (WGS) entry which is preliminary data.</text>
</comment>
<dbReference type="InterPro" id="IPR010982">
    <property type="entry name" value="Lambda_DNA-bd_dom_sf"/>
</dbReference>
<dbReference type="Pfam" id="PF01381">
    <property type="entry name" value="HTH_3"/>
    <property type="match status" value="1"/>
</dbReference>
<dbReference type="Gene3D" id="1.10.260.40">
    <property type="entry name" value="lambda repressor-like DNA-binding domains"/>
    <property type="match status" value="1"/>
</dbReference>
<dbReference type="InterPro" id="IPR001387">
    <property type="entry name" value="Cro/C1-type_HTH"/>
</dbReference>
<proteinExistence type="predicted"/>
<dbReference type="EMBL" id="VOBR01000013">
    <property type="protein sequence ID" value="TWP50345.1"/>
    <property type="molecule type" value="Genomic_DNA"/>
</dbReference>
<evidence type="ECO:0000313" key="2">
    <source>
        <dbReference type="EMBL" id="TWP50345.1"/>
    </source>
</evidence>
<dbReference type="Proteomes" id="UP000316639">
    <property type="component" value="Unassembled WGS sequence"/>
</dbReference>
<protein>
    <submittedName>
        <fullName evidence="2">Helix-turn-helix transcriptional regulator</fullName>
    </submittedName>
</protein>
<accession>A0A563ERH4</accession>
<dbReference type="PROSITE" id="PS50943">
    <property type="entry name" value="HTH_CROC1"/>
    <property type="match status" value="1"/>
</dbReference>
<name>A0A563ERH4_9PSEU</name>
<dbReference type="GO" id="GO:0003677">
    <property type="term" value="F:DNA binding"/>
    <property type="evidence" value="ECO:0007669"/>
    <property type="project" value="InterPro"/>
</dbReference>
<keyword evidence="3" id="KW-1185">Reference proteome</keyword>
<dbReference type="SMART" id="SM00530">
    <property type="entry name" value="HTH_XRE"/>
    <property type="match status" value="1"/>
</dbReference>
<gene>
    <name evidence="2" type="ORF">FKR81_21875</name>
</gene>
<reference evidence="2 3" key="1">
    <citation type="submission" date="2019-07" db="EMBL/GenBank/DDBJ databases">
        <title>Lentzea xizangensis sp. nov., isolated from Qinghai-Tibetan Plateau Soils.</title>
        <authorList>
            <person name="Huang J."/>
        </authorList>
    </citation>
    <scope>NUCLEOTIDE SEQUENCE [LARGE SCALE GENOMIC DNA]</scope>
    <source>
        <strain evidence="2 3">FXJ1.1311</strain>
    </source>
</reference>
<dbReference type="AlphaFoldDB" id="A0A563ERH4"/>